<dbReference type="EMBL" id="JAMYWD010000007">
    <property type="protein sequence ID" value="KAJ4965539.1"/>
    <property type="molecule type" value="Genomic_DNA"/>
</dbReference>
<protein>
    <submittedName>
        <fullName evidence="1">Uncharacterized protein</fullName>
    </submittedName>
</protein>
<comment type="caution">
    <text evidence="1">The sequence shown here is derived from an EMBL/GenBank/DDBJ whole genome shotgun (WGS) entry which is preliminary data.</text>
</comment>
<organism evidence="1 2">
    <name type="scientific">Protea cynaroides</name>
    <dbReference type="NCBI Taxonomy" id="273540"/>
    <lineage>
        <taxon>Eukaryota</taxon>
        <taxon>Viridiplantae</taxon>
        <taxon>Streptophyta</taxon>
        <taxon>Embryophyta</taxon>
        <taxon>Tracheophyta</taxon>
        <taxon>Spermatophyta</taxon>
        <taxon>Magnoliopsida</taxon>
        <taxon>Proteales</taxon>
        <taxon>Proteaceae</taxon>
        <taxon>Protea</taxon>
    </lineage>
</organism>
<evidence type="ECO:0000313" key="1">
    <source>
        <dbReference type="EMBL" id="KAJ4965539.1"/>
    </source>
</evidence>
<name>A0A9Q0K7Y0_9MAGN</name>
<keyword evidence="2" id="KW-1185">Reference proteome</keyword>
<evidence type="ECO:0000313" key="2">
    <source>
        <dbReference type="Proteomes" id="UP001141806"/>
    </source>
</evidence>
<dbReference type="AlphaFoldDB" id="A0A9Q0K7Y0"/>
<sequence>MMVVYPSPSVTREHSTTPVALKGNLNASSRVGTCSSAQDLELEEEVGMVWVHGNPPVVIENPAADFEVNLQPGNEVSSRLGCWVDVSDDGEDNIIEEGEFERPPSDEHEAETLSQGVAVMEDAGKNHKESVDGMRSTNGVKNSSFRHEMVEAVPAEVFKTPSVNFDNDGVTTFQPRRGVTEAAPSRVVITFEDIVRADKTLHERESGF</sequence>
<accession>A0A9Q0K7Y0</accession>
<gene>
    <name evidence="1" type="ORF">NE237_017388</name>
</gene>
<reference evidence="1" key="1">
    <citation type="journal article" date="2023" name="Plant J.">
        <title>The genome of the king protea, Protea cynaroides.</title>
        <authorList>
            <person name="Chang J."/>
            <person name="Duong T.A."/>
            <person name="Schoeman C."/>
            <person name="Ma X."/>
            <person name="Roodt D."/>
            <person name="Barker N."/>
            <person name="Li Z."/>
            <person name="Van de Peer Y."/>
            <person name="Mizrachi E."/>
        </authorList>
    </citation>
    <scope>NUCLEOTIDE SEQUENCE</scope>
    <source>
        <tissue evidence="1">Young leaves</tissue>
    </source>
</reference>
<dbReference type="Proteomes" id="UP001141806">
    <property type="component" value="Unassembled WGS sequence"/>
</dbReference>
<proteinExistence type="predicted"/>